<keyword evidence="6 8" id="KW-1133">Transmembrane helix</keyword>
<dbReference type="PANTHER" id="PTHR34702">
    <property type="entry name" value="NA(+)/H(+) ANTIPORTER SUBUNIT F1"/>
    <property type="match status" value="1"/>
</dbReference>
<feature type="transmembrane region" description="Helical" evidence="8">
    <location>
        <begin position="6"/>
        <end position="25"/>
    </location>
</feature>
<evidence type="ECO:0000256" key="2">
    <source>
        <dbReference type="ARBA" id="ARBA00009212"/>
    </source>
</evidence>
<comment type="caution">
    <text evidence="9">The sequence shown here is derived from an EMBL/GenBank/DDBJ whole genome shotgun (WGS) entry which is preliminary data.</text>
</comment>
<keyword evidence="5 8" id="KW-0812">Transmembrane</keyword>
<gene>
    <name evidence="9" type="ORF">H9X83_05425</name>
</gene>
<evidence type="ECO:0000256" key="8">
    <source>
        <dbReference type="SAM" id="Phobius"/>
    </source>
</evidence>
<name>A0ABS2G8U2_9FIRM</name>
<comment type="subcellular location">
    <subcellularLocation>
        <location evidence="1">Cell membrane</location>
        <topology evidence="1">Multi-pass membrane protein</topology>
    </subcellularLocation>
</comment>
<evidence type="ECO:0000256" key="5">
    <source>
        <dbReference type="ARBA" id="ARBA00022692"/>
    </source>
</evidence>
<keyword evidence="7 8" id="KW-0472">Membrane</keyword>
<keyword evidence="10" id="KW-1185">Reference proteome</keyword>
<dbReference type="PANTHER" id="PTHR34702:SF1">
    <property type="entry name" value="NA(+)_H(+) ANTIPORTER SUBUNIT F"/>
    <property type="match status" value="1"/>
</dbReference>
<dbReference type="InterPro" id="IPR007208">
    <property type="entry name" value="MrpF/PhaF-like"/>
</dbReference>
<proteinExistence type="inferred from homology"/>
<protein>
    <submittedName>
        <fullName evidence="9">Sodium:proton antiporter</fullName>
    </submittedName>
</protein>
<dbReference type="Pfam" id="PF04066">
    <property type="entry name" value="MrpF_PhaF"/>
    <property type="match status" value="1"/>
</dbReference>
<evidence type="ECO:0000256" key="3">
    <source>
        <dbReference type="ARBA" id="ARBA00022448"/>
    </source>
</evidence>
<sequence>MSEILHTILEISMLVLAVGIILAFVRALQGPRFTDRIVAINMIGTMTTAIICILSAYLGETSLVDVALVYTLLSFLAVVIICHVVTLHHKGRELHLKEKQEKEAENS</sequence>
<dbReference type="Proteomes" id="UP000729290">
    <property type="component" value="Unassembled WGS sequence"/>
</dbReference>
<accession>A0ABS2G8U2</accession>
<keyword evidence="3" id="KW-0813">Transport</keyword>
<evidence type="ECO:0000313" key="9">
    <source>
        <dbReference type="EMBL" id="MBM6877597.1"/>
    </source>
</evidence>
<dbReference type="RefSeq" id="WP_205132569.1">
    <property type="nucleotide sequence ID" value="NZ_JACSNT010000002.1"/>
</dbReference>
<feature type="transmembrane region" description="Helical" evidence="8">
    <location>
        <begin position="37"/>
        <end position="58"/>
    </location>
</feature>
<evidence type="ECO:0000256" key="1">
    <source>
        <dbReference type="ARBA" id="ARBA00004651"/>
    </source>
</evidence>
<evidence type="ECO:0000256" key="4">
    <source>
        <dbReference type="ARBA" id="ARBA00022475"/>
    </source>
</evidence>
<evidence type="ECO:0000256" key="7">
    <source>
        <dbReference type="ARBA" id="ARBA00023136"/>
    </source>
</evidence>
<evidence type="ECO:0000256" key="6">
    <source>
        <dbReference type="ARBA" id="ARBA00022989"/>
    </source>
</evidence>
<feature type="transmembrane region" description="Helical" evidence="8">
    <location>
        <begin position="64"/>
        <end position="87"/>
    </location>
</feature>
<keyword evidence="4" id="KW-1003">Cell membrane</keyword>
<evidence type="ECO:0000313" key="10">
    <source>
        <dbReference type="Proteomes" id="UP000729290"/>
    </source>
</evidence>
<reference evidence="9 10" key="1">
    <citation type="journal article" date="2021" name="Sci. Rep.">
        <title>The distribution of antibiotic resistance genes in chicken gut microbiota commensals.</title>
        <authorList>
            <person name="Juricova H."/>
            <person name="Matiasovicova J."/>
            <person name="Kubasova T."/>
            <person name="Cejkova D."/>
            <person name="Rychlik I."/>
        </authorList>
    </citation>
    <scope>NUCLEOTIDE SEQUENCE [LARGE SCALE GENOMIC DNA]</scope>
    <source>
        <strain evidence="9 10">An431b</strain>
    </source>
</reference>
<organism evidence="9 10">
    <name type="scientific">Anaerotignum lactatifermentans</name>
    <dbReference type="NCBI Taxonomy" id="160404"/>
    <lineage>
        <taxon>Bacteria</taxon>
        <taxon>Bacillati</taxon>
        <taxon>Bacillota</taxon>
        <taxon>Clostridia</taxon>
        <taxon>Lachnospirales</taxon>
        <taxon>Anaerotignaceae</taxon>
        <taxon>Anaerotignum</taxon>
    </lineage>
</organism>
<comment type="similarity">
    <text evidence="2">Belongs to the CPA3 antiporters (TC 2.A.63) subunit F family.</text>
</comment>
<dbReference type="EMBL" id="JACSNV010000006">
    <property type="protein sequence ID" value="MBM6877597.1"/>
    <property type="molecule type" value="Genomic_DNA"/>
</dbReference>